<keyword evidence="8 11" id="KW-0175">Coiled coil</keyword>
<keyword evidence="5 11" id="KW-0509">mRNA transport</keyword>
<evidence type="ECO:0000256" key="7">
    <source>
        <dbReference type="ARBA" id="ARBA00022884"/>
    </source>
</evidence>
<dbReference type="OMA" id="NISHYNH"/>
<keyword evidence="4 11" id="KW-0813">Transport</keyword>
<dbReference type="AlphaFoldDB" id="J7RFS3"/>
<dbReference type="GO" id="GO:0048309">
    <property type="term" value="P:endoplasmic reticulum inheritance"/>
    <property type="evidence" value="ECO:0007669"/>
    <property type="project" value="InterPro"/>
</dbReference>
<feature type="compositionally biased region" description="Basic and acidic residues" evidence="12">
    <location>
        <begin position="31"/>
        <end position="47"/>
    </location>
</feature>
<dbReference type="Proteomes" id="UP000006310">
    <property type="component" value="Chromosome 1"/>
</dbReference>
<comment type="function">
    <text evidence="10">RNA-binding protein that binds specific mRNAs including the ASH1 mRNA, coding for a repressor of the HO endonuclease. Part of the mRNA localization machinery that restricts accumulation of certain proteins to the bud and in the daughter cell. Required for the delivery of cortical endoplasmic reticulum into the emerging bud.</text>
</comment>
<evidence type="ECO:0000313" key="14">
    <source>
        <dbReference type="Proteomes" id="UP000006310"/>
    </source>
</evidence>
<evidence type="ECO:0000313" key="13">
    <source>
        <dbReference type="EMBL" id="CCK68393.1"/>
    </source>
</evidence>
<dbReference type="GO" id="GO:0003723">
    <property type="term" value="F:RNA binding"/>
    <property type="evidence" value="ECO:0007669"/>
    <property type="project" value="UniProtKB-KW"/>
</dbReference>
<feature type="compositionally biased region" description="Low complexity" evidence="12">
    <location>
        <begin position="327"/>
        <end position="345"/>
    </location>
</feature>
<reference evidence="13 14" key="1">
    <citation type="journal article" date="2011" name="Proc. Natl. Acad. Sci. U.S.A.">
        <title>Evolutionary erosion of yeast sex chromosomes by mating-type switching accidents.</title>
        <authorList>
            <person name="Gordon J.L."/>
            <person name="Armisen D."/>
            <person name="Proux-Wera E."/>
            <person name="Oheigeartaigh S.S."/>
            <person name="Byrne K.P."/>
            <person name="Wolfe K.H."/>
        </authorList>
    </citation>
    <scope>NUCLEOTIDE SEQUENCE [LARGE SCALE GENOMIC DNA]</scope>
    <source>
        <strain evidence="14">ATCC MYA-139 / BCRC 22969 / CBS 8797 / CCRC 22969 / KCTC 17520 / NBRC 10181 / NCYC 3082</strain>
    </source>
</reference>
<organism evidence="13 14">
    <name type="scientific">Huiozyma naganishii (strain ATCC MYA-139 / BCRC 22969 / CBS 8797 / KCTC 17520 / NBRC 10181 / NCYC 3082 / Yp74L-3)</name>
    <name type="common">Yeast</name>
    <name type="synonym">Kazachstania naganishii</name>
    <dbReference type="NCBI Taxonomy" id="1071383"/>
    <lineage>
        <taxon>Eukaryota</taxon>
        <taxon>Fungi</taxon>
        <taxon>Dikarya</taxon>
        <taxon>Ascomycota</taxon>
        <taxon>Saccharomycotina</taxon>
        <taxon>Saccharomycetes</taxon>
        <taxon>Saccharomycetales</taxon>
        <taxon>Saccharomycetaceae</taxon>
        <taxon>Huiozyma</taxon>
    </lineage>
</organism>
<evidence type="ECO:0000256" key="12">
    <source>
        <dbReference type="SAM" id="MobiDB-lite"/>
    </source>
</evidence>
<proteinExistence type="inferred from homology"/>
<evidence type="ECO:0000256" key="2">
    <source>
        <dbReference type="ARBA" id="ARBA00008123"/>
    </source>
</evidence>
<feature type="region of interest" description="Disordered" evidence="12">
    <location>
        <begin position="304"/>
        <end position="421"/>
    </location>
</feature>
<dbReference type="HOGENOM" id="CLU_038734_0_0_1"/>
<dbReference type="eggNOG" id="ENOG502QSQX">
    <property type="taxonomic scope" value="Eukaryota"/>
</dbReference>
<feature type="compositionally biased region" description="Basic residues" evidence="12">
    <location>
        <begin position="412"/>
        <end position="421"/>
    </location>
</feature>
<dbReference type="Pfam" id="PF17078">
    <property type="entry name" value="SHE3"/>
    <property type="match status" value="1"/>
</dbReference>
<sequence length="421" mass="46903">MTQDTDSGEEVMASGPDKSVANIYESGIENVLKENDAVGDDNEHLPTETHPSGSSSTRIIETLHEKVDTLTSTNLQLTLQSHTLLEKLDHAQKREIKLNENISHYNHERDNLNSMLQRKKRKINELQGEIDELVQTFDSLQTSNSTLEKEIEENSALVDDYKEKTASLTRNYDTVLQAQDSYTSHFETEIQSLVEQIKAIKARQTLKLKCDYGPNHVIEDQLLKFKKLSINSTTPVSESRHSLIETILKQKAQQTLKQLDLPSWLTLFRVSENIAKEYAEKNGLDLEALDVKQVMSKENMDEIKTVESGLSQEEDTITIKKRQRQLPNSRTPSGGSPSTFGGQSPKVGGNSSIRSTFYGSSTIGKKPNSINTPSTPSVALPGVKRPGQGLNRAKPQGNGGTTTKPAIPIDQRRKRNSVTHN</sequence>
<evidence type="ECO:0000256" key="11">
    <source>
        <dbReference type="RuleBase" id="RU362142"/>
    </source>
</evidence>
<evidence type="ECO:0000256" key="9">
    <source>
        <dbReference type="ARBA" id="ARBA00023136"/>
    </source>
</evidence>
<evidence type="ECO:0000256" key="10">
    <source>
        <dbReference type="ARBA" id="ARBA00024975"/>
    </source>
</evidence>
<evidence type="ECO:0000256" key="6">
    <source>
        <dbReference type="ARBA" id="ARBA00022824"/>
    </source>
</evidence>
<dbReference type="CDD" id="cd14686">
    <property type="entry name" value="bZIP"/>
    <property type="match status" value="1"/>
</dbReference>
<feature type="compositionally biased region" description="Polar residues" evidence="12">
    <location>
        <begin position="349"/>
        <end position="377"/>
    </location>
</feature>
<comment type="similarity">
    <text evidence="2 11">Belongs to the SHE3 family.</text>
</comment>
<dbReference type="GO" id="GO:0005789">
    <property type="term" value="C:endoplasmic reticulum membrane"/>
    <property type="evidence" value="ECO:0007669"/>
    <property type="project" value="UniProtKB-SubCell"/>
</dbReference>
<dbReference type="InterPro" id="IPR031398">
    <property type="entry name" value="She3"/>
</dbReference>
<dbReference type="Gene3D" id="1.10.287.1490">
    <property type="match status" value="1"/>
</dbReference>
<protein>
    <recommendedName>
        <fullName evidence="3 11">SWI5-dependent HO expression protein 3</fullName>
    </recommendedName>
</protein>
<keyword evidence="9 11" id="KW-0472">Membrane</keyword>
<feature type="coiled-coil region" evidence="11">
    <location>
        <begin position="102"/>
        <end position="164"/>
    </location>
</feature>
<keyword evidence="14" id="KW-1185">Reference proteome</keyword>
<dbReference type="KEGG" id="kng:KNAG_0A07400"/>
<name>J7RFS3_HUIN7</name>
<feature type="region of interest" description="Disordered" evidence="12">
    <location>
        <begin position="1"/>
        <end position="57"/>
    </location>
</feature>
<keyword evidence="7 11" id="KW-0694">RNA-binding</keyword>
<comment type="subcellular location">
    <subcellularLocation>
        <location evidence="1 11">Endoplasmic reticulum membrane</location>
        <topology evidence="1 11">Peripheral membrane protein</topology>
    </subcellularLocation>
</comment>
<evidence type="ECO:0000256" key="1">
    <source>
        <dbReference type="ARBA" id="ARBA00004406"/>
    </source>
</evidence>
<evidence type="ECO:0000256" key="4">
    <source>
        <dbReference type="ARBA" id="ARBA00022448"/>
    </source>
</evidence>
<evidence type="ECO:0000256" key="8">
    <source>
        <dbReference type="ARBA" id="ARBA00023054"/>
    </source>
</evidence>
<dbReference type="OrthoDB" id="6088208at2759"/>
<dbReference type="EMBL" id="HE978314">
    <property type="protein sequence ID" value="CCK68393.1"/>
    <property type="molecule type" value="Genomic_DNA"/>
</dbReference>
<gene>
    <name evidence="13" type="primary">KNAG0A07400</name>
    <name evidence="11" type="synonym">SHE3</name>
    <name evidence="13" type="ordered locus">KNAG_0A07400</name>
</gene>
<dbReference type="RefSeq" id="XP_022462639.1">
    <property type="nucleotide sequence ID" value="XM_022611207.1"/>
</dbReference>
<dbReference type="GeneID" id="34524028"/>
<dbReference type="GO" id="GO:0051028">
    <property type="term" value="P:mRNA transport"/>
    <property type="evidence" value="ECO:0007669"/>
    <property type="project" value="UniProtKB-UniRule"/>
</dbReference>
<reference evidence="14" key="2">
    <citation type="submission" date="2012-08" db="EMBL/GenBank/DDBJ databases">
        <title>Genome sequence of Kazachstania naganishii.</title>
        <authorList>
            <person name="Gordon J.L."/>
            <person name="Armisen D."/>
            <person name="Proux-Wera E."/>
            <person name="OhEigeartaigh S.S."/>
            <person name="Byrne K.P."/>
            <person name="Wolfe K.H."/>
        </authorList>
    </citation>
    <scope>NUCLEOTIDE SEQUENCE [LARGE SCALE GENOMIC DNA]</scope>
    <source>
        <strain evidence="14">ATCC MYA-139 / BCRC 22969 / CBS 8797 / CCRC 22969 / KCTC 17520 / NBRC 10181 / NCYC 3082</strain>
    </source>
</reference>
<accession>J7RFS3</accession>
<evidence type="ECO:0000256" key="5">
    <source>
        <dbReference type="ARBA" id="ARBA00022816"/>
    </source>
</evidence>
<dbReference type="STRING" id="1071383.J7RFS3"/>
<evidence type="ECO:0000256" key="3">
    <source>
        <dbReference type="ARBA" id="ARBA00019884"/>
    </source>
</evidence>
<keyword evidence="6 11" id="KW-0256">Endoplasmic reticulum</keyword>